<dbReference type="RefSeq" id="WP_343887638.1">
    <property type="nucleotide sequence ID" value="NZ_BAAAEH010000005.1"/>
</dbReference>
<dbReference type="Gene3D" id="2.60.120.330">
    <property type="entry name" value="B-lactam Antibiotic, Isopenicillin N Synthase, Chain"/>
    <property type="match status" value="1"/>
</dbReference>
<dbReference type="Proteomes" id="UP001419910">
    <property type="component" value="Unassembled WGS sequence"/>
</dbReference>
<organism evidence="2 3">
    <name type="scientific">Sphingomonas oligophenolica</name>
    <dbReference type="NCBI Taxonomy" id="301154"/>
    <lineage>
        <taxon>Bacteria</taxon>
        <taxon>Pseudomonadati</taxon>
        <taxon>Pseudomonadota</taxon>
        <taxon>Alphaproteobacteria</taxon>
        <taxon>Sphingomonadales</taxon>
        <taxon>Sphingomonadaceae</taxon>
        <taxon>Sphingomonas</taxon>
    </lineage>
</organism>
<dbReference type="SUPFAM" id="SSF51197">
    <property type="entry name" value="Clavaminate synthase-like"/>
    <property type="match status" value="1"/>
</dbReference>
<dbReference type="InterPro" id="IPR007803">
    <property type="entry name" value="Asp/Arg/Pro-Hydrxlase"/>
</dbReference>
<name>A0ABU9XWZ4_9SPHN</name>
<sequence>MRLSRPFFQLPILFEVARLQAEVAALPAEAWAPHPDGVPGNSAARLISVDGGEADSHQGQMLPTRWLAAMPYLRQVLAGFGVVWSRSRLMRLAPGADVPVHADINYHWHTRVRVHIPVFTRPEVRFHCDGQSVHMAAGEAWIFDNWRRHHVENRSSAPRIHLVADTTGTAAFWQFACGRAPPRGQWRTVVFDPGAAQQLLTEGDQRSPVMPAAEVQLLVDDLRAELAVTIDTAEGRARAARFSMLLESFVLDWRQLCALHGIGGRARPEFLRLAGAVREGARPLADGLVMRTNEASALLVLEKRVLQHLVADDVAPQAGARADRI</sequence>
<accession>A0ABU9XWZ4</accession>
<protein>
    <submittedName>
        <fullName evidence="2">Aspartyl/asparaginyl beta-hydroxylase domain-containing protein</fullName>
    </submittedName>
</protein>
<keyword evidence="3" id="KW-1185">Reference proteome</keyword>
<evidence type="ECO:0000259" key="1">
    <source>
        <dbReference type="Pfam" id="PF05118"/>
    </source>
</evidence>
<proteinExistence type="predicted"/>
<dbReference type="Pfam" id="PF05118">
    <property type="entry name" value="Asp_Arg_Hydrox"/>
    <property type="match status" value="1"/>
</dbReference>
<comment type="caution">
    <text evidence="2">The sequence shown here is derived from an EMBL/GenBank/DDBJ whole genome shotgun (WGS) entry which is preliminary data.</text>
</comment>
<gene>
    <name evidence="2" type="ORF">ABC974_00360</name>
</gene>
<evidence type="ECO:0000313" key="3">
    <source>
        <dbReference type="Proteomes" id="UP001419910"/>
    </source>
</evidence>
<reference evidence="2 3" key="1">
    <citation type="submission" date="2024-05" db="EMBL/GenBank/DDBJ databases">
        <authorList>
            <person name="Liu Q."/>
            <person name="Xin Y.-H."/>
        </authorList>
    </citation>
    <scope>NUCLEOTIDE SEQUENCE [LARGE SCALE GENOMIC DNA]</scope>
    <source>
        <strain evidence="2 3">CGMCC 1.10181</strain>
    </source>
</reference>
<dbReference type="EMBL" id="JBDIME010000001">
    <property type="protein sequence ID" value="MEN2788067.1"/>
    <property type="molecule type" value="Genomic_DNA"/>
</dbReference>
<evidence type="ECO:0000313" key="2">
    <source>
        <dbReference type="EMBL" id="MEN2788067.1"/>
    </source>
</evidence>
<feature type="domain" description="Aspartyl/asparaginy/proline hydroxylase" evidence="1">
    <location>
        <begin position="69"/>
        <end position="166"/>
    </location>
</feature>
<dbReference type="InterPro" id="IPR027443">
    <property type="entry name" value="IPNS-like_sf"/>
</dbReference>